<feature type="transmembrane region" description="Helical" evidence="7">
    <location>
        <begin position="623"/>
        <end position="645"/>
    </location>
</feature>
<accession>A0ABR3JT74</accession>
<evidence type="ECO:0000256" key="4">
    <source>
        <dbReference type="ARBA" id="ARBA00022989"/>
    </source>
</evidence>
<keyword evidence="4 7" id="KW-1133">Transmembrane helix</keyword>
<dbReference type="EMBL" id="JASNQZ010000003">
    <property type="protein sequence ID" value="KAL0959075.1"/>
    <property type="molecule type" value="Genomic_DNA"/>
</dbReference>
<dbReference type="PROSITE" id="PS01022">
    <property type="entry name" value="PTR2_1"/>
    <property type="match status" value="1"/>
</dbReference>
<gene>
    <name evidence="8" type="ORF">HGRIS_014374</name>
</gene>
<reference evidence="9" key="1">
    <citation type="submission" date="2024-06" db="EMBL/GenBank/DDBJ databases">
        <title>Multi-omics analyses provide insights into the biosynthesis of the anticancer antibiotic pleurotin in Hohenbuehelia grisea.</title>
        <authorList>
            <person name="Weaver J.A."/>
            <person name="Alberti F."/>
        </authorList>
    </citation>
    <scope>NUCLEOTIDE SEQUENCE [LARGE SCALE GENOMIC DNA]</scope>
    <source>
        <strain evidence="9">T-177</strain>
    </source>
</reference>
<evidence type="ECO:0000256" key="3">
    <source>
        <dbReference type="ARBA" id="ARBA00022692"/>
    </source>
</evidence>
<evidence type="ECO:0000256" key="1">
    <source>
        <dbReference type="ARBA" id="ARBA00004141"/>
    </source>
</evidence>
<feature type="transmembrane region" description="Helical" evidence="7">
    <location>
        <begin position="544"/>
        <end position="567"/>
    </location>
</feature>
<evidence type="ECO:0000256" key="2">
    <source>
        <dbReference type="ARBA" id="ARBA00005982"/>
    </source>
</evidence>
<dbReference type="InterPro" id="IPR000109">
    <property type="entry name" value="POT_fam"/>
</dbReference>
<feature type="transmembrane region" description="Helical" evidence="7">
    <location>
        <begin position="371"/>
        <end position="393"/>
    </location>
</feature>
<evidence type="ECO:0000313" key="8">
    <source>
        <dbReference type="EMBL" id="KAL0959075.1"/>
    </source>
</evidence>
<feature type="transmembrane region" description="Helical" evidence="7">
    <location>
        <begin position="587"/>
        <end position="611"/>
    </location>
</feature>
<sequence length="708" mass="77451">MAGLEQDSAIFAGLSKTKGIDTKIDSSDHVDNDYHNVHELDGAHAAPEYSADHEAGFERNTAVITGLSEQKVMDEKGGSLVKSSDHVDNGGHHGPGFSLEEKAGLKQGPIVVAGLSKAQVIDEKKGLVDSSDHVRNDHRHGLELDGIHDGLEFPTEEEKATLRRIPDVVPLTAYLVALVEFAERFSFYGSTVVFINFIQQPLPDGSKTGAGGLNGQSGALGRGQRASTGLTTFFRFWCYVTPLFGAYIADTWLGRYNTICYSVGISIVGHILLITSAVPGVIEKPGAIGVFVCALIVMGLGTGGFKANISPLIAEQYKRTKLFVVTTQSGERVIVDPSLTVLRVYMYFYLVINVGALVGQVSMAYSEKFVGFWLSYTLPTIVFLISPIVLFAARKRYVRSSPTGSVLGPALRIWMYAARGRWSINPVKTWRQLTAPDFWEAAKPSKVVGPKPAWMTFDDQWVDEVRRGFKACAVFCWFPIYWLTYNQLNSNLTSQAATMALHGIPNDVLSNLDPFALMIFIPICDLWLYPSLRRLGINFSALKKITLGFFVGAAAMIWAAVVQHYIYKTNPCGQAASTCDETSPLNVWIQSGSYILVALSEIFASITGLEYAFTKAPKNMRSLVMAIFLFTSTIASAVGAAFVPLSADPLLVWNYGSMSVLAALTGIVFWFSVRHLDEAEDELNNMDEGHVKKKNDAAWVSSPPSTNI</sequence>
<protein>
    <submittedName>
        <fullName evidence="8">Uncharacterized protein</fullName>
    </submittedName>
</protein>
<feature type="transmembrane region" description="Helical" evidence="7">
    <location>
        <begin position="288"/>
        <end position="309"/>
    </location>
</feature>
<evidence type="ECO:0000256" key="6">
    <source>
        <dbReference type="RuleBase" id="RU003755"/>
    </source>
</evidence>
<name>A0ABR3JT74_9AGAR</name>
<dbReference type="PANTHER" id="PTHR11654">
    <property type="entry name" value="OLIGOPEPTIDE TRANSPORTER-RELATED"/>
    <property type="match status" value="1"/>
</dbReference>
<keyword evidence="9" id="KW-1185">Reference proteome</keyword>
<feature type="transmembrane region" description="Helical" evidence="7">
    <location>
        <begin position="234"/>
        <end position="253"/>
    </location>
</feature>
<comment type="caution">
    <text evidence="8">The sequence shown here is derived from an EMBL/GenBank/DDBJ whole genome shotgun (WGS) entry which is preliminary data.</text>
</comment>
<dbReference type="SUPFAM" id="SSF103473">
    <property type="entry name" value="MFS general substrate transporter"/>
    <property type="match status" value="1"/>
</dbReference>
<proteinExistence type="inferred from homology"/>
<evidence type="ECO:0000313" key="9">
    <source>
        <dbReference type="Proteomes" id="UP001556367"/>
    </source>
</evidence>
<dbReference type="Gene3D" id="1.20.1250.20">
    <property type="entry name" value="MFS general substrate transporter like domains"/>
    <property type="match status" value="1"/>
</dbReference>
<dbReference type="Pfam" id="PF00854">
    <property type="entry name" value="PTR2"/>
    <property type="match status" value="1"/>
</dbReference>
<dbReference type="InterPro" id="IPR018456">
    <property type="entry name" value="PTR2_symporter_CS"/>
</dbReference>
<dbReference type="InterPro" id="IPR036259">
    <property type="entry name" value="MFS_trans_sf"/>
</dbReference>
<feature type="transmembrane region" description="Helical" evidence="7">
    <location>
        <begin position="260"/>
        <end position="282"/>
    </location>
</feature>
<feature type="transmembrane region" description="Helical" evidence="7">
    <location>
        <begin position="515"/>
        <end position="532"/>
    </location>
</feature>
<organism evidence="8 9">
    <name type="scientific">Hohenbuehelia grisea</name>
    <dbReference type="NCBI Taxonomy" id="104357"/>
    <lineage>
        <taxon>Eukaryota</taxon>
        <taxon>Fungi</taxon>
        <taxon>Dikarya</taxon>
        <taxon>Basidiomycota</taxon>
        <taxon>Agaricomycotina</taxon>
        <taxon>Agaricomycetes</taxon>
        <taxon>Agaricomycetidae</taxon>
        <taxon>Agaricales</taxon>
        <taxon>Pleurotineae</taxon>
        <taxon>Pleurotaceae</taxon>
        <taxon>Hohenbuehelia</taxon>
    </lineage>
</organism>
<evidence type="ECO:0000256" key="7">
    <source>
        <dbReference type="SAM" id="Phobius"/>
    </source>
</evidence>
<evidence type="ECO:0000256" key="5">
    <source>
        <dbReference type="ARBA" id="ARBA00023136"/>
    </source>
</evidence>
<comment type="similarity">
    <text evidence="2 6">Belongs to the major facilitator superfamily. Proton-dependent oligopeptide transporter (POT/PTR) (TC 2.A.17) family.</text>
</comment>
<keyword evidence="3 6" id="KW-0812">Transmembrane</keyword>
<dbReference type="PROSITE" id="PS01023">
    <property type="entry name" value="PTR2_2"/>
    <property type="match status" value="1"/>
</dbReference>
<comment type="subcellular location">
    <subcellularLocation>
        <location evidence="1 6">Membrane</location>
        <topology evidence="1 6">Multi-pass membrane protein</topology>
    </subcellularLocation>
</comment>
<keyword evidence="6" id="KW-0813">Transport</keyword>
<keyword evidence="5 7" id="KW-0472">Membrane</keyword>
<feature type="transmembrane region" description="Helical" evidence="7">
    <location>
        <begin position="344"/>
        <end position="365"/>
    </location>
</feature>
<feature type="transmembrane region" description="Helical" evidence="7">
    <location>
        <begin position="651"/>
        <end position="673"/>
    </location>
</feature>
<dbReference type="Proteomes" id="UP001556367">
    <property type="component" value="Unassembled WGS sequence"/>
</dbReference>
<feature type="transmembrane region" description="Helical" evidence="7">
    <location>
        <begin position="468"/>
        <end position="485"/>
    </location>
</feature>